<dbReference type="SUPFAM" id="SSF53448">
    <property type="entry name" value="Nucleotide-diphospho-sugar transferases"/>
    <property type="match status" value="1"/>
</dbReference>
<proteinExistence type="predicted"/>
<evidence type="ECO:0000313" key="1">
    <source>
        <dbReference type="EMBL" id="MEK8024415.1"/>
    </source>
</evidence>
<name>A0ABU9B3G1_9BURK</name>
<dbReference type="Gene3D" id="3.90.550.20">
    <property type="match status" value="1"/>
</dbReference>
<gene>
    <name evidence="1" type="ORF">AACH11_00335</name>
</gene>
<dbReference type="EMBL" id="JBBUTF010000001">
    <property type="protein sequence ID" value="MEK8024415.1"/>
    <property type="molecule type" value="Genomic_DNA"/>
</dbReference>
<dbReference type="InterPro" id="IPR029044">
    <property type="entry name" value="Nucleotide-diphossugar_trans"/>
</dbReference>
<dbReference type="Proteomes" id="UP001368500">
    <property type="component" value="Unassembled WGS sequence"/>
</dbReference>
<organism evidence="1 2">
    <name type="scientific">Pseudaquabacterium rugosum</name>
    <dbReference type="NCBI Taxonomy" id="2984194"/>
    <lineage>
        <taxon>Bacteria</taxon>
        <taxon>Pseudomonadati</taxon>
        <taxon>Pseudomonadota</taxon>
        <taxon>Betaproteobacteria</taxon>
        <taxon>Burkholderiales</taxon>
        <taxon>Sphaerotilaceae</taxon>
        <taxon>Pseudaquabacterium</taxon>
    </lineage>
</organism>
<dbReference type="RefSeq" id="WP_341372201.1">
    <property type="nucleotide sequence ID" value="NZ_JBBUTF010000001.1"/>
</dbReference>
<evidence type="ECO:0000313" key="2">
    <source>
        <dbReference type="Proteomes" id="UP001368500"/>
    </source>
</evidence>
<reference evidence="1 2" key="1">
    <citation type="submission" date="2024-04" db="EMBL/GenBank/DDBJ databases">
        <title>Novel species of the genus Ideonella isolated from streams.</title>
        <authorList>
            <person name="Lu H."/>
        </authorList>
    </citation>
    <scope>NUCLEOTIDE SEQUENCE [LARGE SCALE GENOMIC DNA]</scope>
    <source>
        <strain evidence="1 2">BYS139W</strain>
    </source>
</reference>
<dbReference type="Pfam" id="PF04488">
    <property type="entry name" value="Gly_transf_sug"/>
    <property type="match status" value="1"/>
</dbReference>
<protein>
    <submittedName>
        <fullName evidence="1">Glycosyltransferase</fullName>
    </submittedName>
</protein>
<comment type="caution">
    <text evidence="1">The sequence shown here is derived from an EMBL/GenBank/DDBJ whole genome shotgun (WGS) entry which is preliminary data.</text>
</comment>
<dbReference type="InterPro" id="IPR007577">
    <property type="entry name" value="GlycoTrfase_DXD_sugar-bd_CS"/>
</dbReference>
<sequence length="280" mass="32070">MRTLWAYWENPPGQDKPGHIALCHQIMRRKAAAHGYGFELVTPANVARWLPDLPPRLQRIALAPEGWADRLFGRAARRQRAVAQRADYIRALLLQAHGGLYIDSDAIVLESIQPYFEALEHHGFLVTRRASLGKRHTSIGFYGARPGNPVIDAYVRQMRARLAGPLDYHWNEVGHEMLTPIADAMPRHALDIPEREIQPVTWEQADTAFPDTRLSPEAVLKPDTRIFMLYNGPFKGVLKDVPLEELYWSDMLISRIYRRALGIASRTDFRRFIEAPDFRS</sequence>
<keyword evidence="2" id="KW-1185">Reference proteome</keyword>
<accession>A0ABU9B3G1</accession>